<name>A0A291IS70_9MOLU</name>
<dbReference type="Proteomes" id="UP000232227">
    <property type="component" value="Chromosome"/>
</dbReference>
<evidence type="ECO:0000259" key="3">
    <source>
        <dbReference type="Pfam" id="PF25888"/>
    </source>
</evidence>
<keyword evidence="5" id="KW-1185">Reference proteome</keyword>
<accession>A0A291IS70</accession>
<dbReference type="InterPro" id="IPR058660">
    <property type="entry name" value="WHD_DnaB"/>
</dbReference>
<evidence type="ECO:0000256" key="1">
    <source>
        <dbReference type="ARBA" id="ARBA00093462"/>
    </source>
</evidence>
<dbReference type="Pfam" id="PF07261">
    <property type="entry name" value="DnaB_2"/>
    <property type="match status" value="1"/>
</dbReference>
<evidence type="ECO:0000313" key="4">
    <source>
        <dbReference type="EMBL" id="ATG97556.1"/>
    </source>
</evidence>
<dbReference type="InterPro" id="IPR006343">
    <property type="entry name" value="DnaB/C_C"/>
</dbReference>
<dbReference type="AlphaFoldDB" id="A0A291IS70"/>
<feature type="domain" description="Replicative helicase loading/DNA remodeling protein DnaB N-terminal winged helix" evidence="3">
    <location>
        <begin position="50"/>
        <end position="239"/>
    </location>
</feature>
<reference evidence="4 5" key="1">
    <citation type="submission" date="2017-09" db="EMBL/GenBank/DDBJ databases">
        <title>SPAdes assembly of the Mesoplasma lactucae genome.</title>
        <authorList>
            <person name="Knight T.F."/>
            <person name="Rubinstein R."/>
            <person name="Citino T."/>
        </authorList>
    </citation>
    <scope>NUCLEOTIDE SEQUENCE [LARGE SCALE GENOMIC DNA]</scope>
    <source>
        <strain evidence="4 5">831-C4</strain>
    </source>
</reference>
<dbReference type="KEGG" id="mlac:CP520_02200"/>
<gene>
    <name evidence="4" type="ORF">CP520_02200</name>
</gene>
<comment type="similarity">
    <text evidence="1">Belongs to the DnaB/DnaD family.</text>
</comment>
<evidence type="ECO:0000313" key="5">
    <source>
        <dbReference type="Proteomes" id="UP000232227"/>
    </source>
</evidence>
<dbReference type="EMBL" id="CP023668">
    <property type="protein sequence ID" value="ATG97556.1"/>
    <property type="molecule type" value="Genomic_DNA"/>
</dbReference>
<proteinExistence type="inferred from homology"/>
<evidence type="ECO:0000259" key="2">
    <source>
        <dbReference type="Pfam" id="PF07261"/>
    </source>
</evidence>
<organism evidence="4 5">
    <name type="scientific">Mesoplasma lactucae ATCC 49193</name>
    <dbReference type="NCBI Taxonomy" id="81460"/>
    <lineage>
        <taxon>Bacteria</taxon>
        <taxon>Bacillati</taxon>
        <taxon>Mycoplasmatota</taxon>
        <taxon>Mollicutes</taxon>
        <taxon>Entomoplasmatales</taxon>
        <taxon>Entomoplasmataceae</taxon>
        <taxon>Mesoplasma</taxon>
    </lineage>
</organism>
<protein>
    <submittedName>
        <fullName evidence="4">Uncharacterized protein</fullName>
    </submittedName>
</protein>
<dbReference type="Pfam" id="PF25888">
    <property type="entry name" value="WHD_DnaB"/>
    <property type="match status" value="1"/>
</dbReference>
<feature type="domain" description="DnaB/C C-terminal" evidence="2">
    <location>
        <begin position="349"/>
        <end position="407"/>
    </location>
</feature>
<sequence length="468" mass="54713">MWKTWIGSLGNRRKIFEFLFSQTNIRKTNKWVWKKNNINLRGETYMGYKYKVIADSSLCDIDRQALINLYQPIIGSSACAAYFTICEEAKIMAKLSNITFDQSRLSVILGERDDKVECYIRNLEGMNLLKRTKTKNSDLIKIYVKKPLSPKEFFDNYLYAGILRNKLDDDSFDVLKFHLGFDTPQETMINPELEEDMSVTFAEAFPTDFSKIKRNNEETITNFKVENNVPQFDMNHQLHNVNLSNLHMLMSIKGMNPTALTKPIVSLILNNLEEGITEDELVMVLQKSYDNKSHEISESYFNVLFKQLVISKQRVEKSPQEQKIYEMESMDPYDFATALLEEEPQYWVRQVIDKLQRKYDLPNGLVNCLLEFSYYKNDKKIVGSYLCKIAKSLNKKGINKTKEAMDYLKNSAKYADSDFDLSSEMMELDNLNEDSTKQLSYDWLDNKSEHKNQRRIDDLDVQLDNLLI</sequence>